<comment type="caution">
    <text evidence="3">The sequence shown here is derived from an EMBL/GenBank/DDBJ whole genome shotgun (WGS) entry which is preliminary data.</text>
</comment>
<evidence type="ECO:0000256" key="1">
    <source>
        <dbReference type="SAM" id="Phobius"/>
    </source>
</evidence>
<keyword evidence="4" id="KW-1185">Reference proteome</keyword>
<dbReference type="RefSeq" id="WP_127695587.1">
    <property type="nucleotide sequence ID" value="NZ_SACQ01000009.1"/>
</dbReference>
<evidence type="ECO:0000313" key="4">
    <source>
        <dbReference type="Proteomes" id="UP000282818"/>
    </source>
</evidence>
<keyword evidence="1" id="KW-0472">Membrane</keyword>
<sequence length="163" mass="18269">MYESIWGYLSGHWQLLMAGERAGVLFGISLYAFLMLSFSSWMQMRARRWPSVAGELLELGTRRSITDDNYNSHTIKALYRYVVDGVSYEGSKVSAWVVVAAPKGVILQAQLKGVTHLEKGQVRVFYNPKNPKKSLLIRPSLIGLCVSLALALVPIGLHIYYFG</sequence>
<organism evidence="3 4">
    <name type="scientific">Neptunomonas marina</name>
    <dbReference type="NCBI Taxonomy" id="1815562"/>
    <lineage>
        <taxon>Bacteria</taxon>
        <taxon>Pseudomonadati</taxon>
        <taxon>Pseudomonadota</taxon>
        <taxon>Gammaproteobacteria</taxon>
        <taxon>Oceanospirillales</taxon>
        <taxon>Oceanospirillaceae</taxon>
        <taxon>Neptunomonas</taxon>
    </lineage>
</organism>
<evidence type="ECO:0000259" key="2">
    <source>
        <dbReference type="Pfam" id="PF12158"/>
    </source>
</evidence>
<protein>
    <submittedName>
        <fullName evidence="3">DUF3592 domain-containing protein</fullName>
    </submittedName>
</protein>
<feature type="transmembrane region" description="Helical" evidence="1">
    <location>
        <begin position="22"/>
        <end position="41"/>
    </location>
</feature>
<dbReference type="InterPro" id="IPR021994">
    <property type="entry name" value="DUF3592"/>
</dbReference>
<dbReference type="EMBL" id="SACQ01000009">
    <property type="protein sequence ID" value="RVU29447.1"/>
    <property type="molecule type" value="Genomic_DNA"/>
</dbReference>
<accession>A0A437Q4K0</accession>
<keyword evidence="1" id="KW-0812">Transmembrane</keyword>
<dbReference type="Pfam" id="PF12158">
    <property type="entry name" value="DUF3592"/>
    <property type="match status" value="1"/>
</dbReference>
<dbReference type="Proteomes" id="UP000282818">
    <property type="component" value="Unassembled WGS sequence"/>
</dbReference>
<keyword evidence="1" id="KW-1133">Transmembrane helix</keyword>
<reference evidence="3 4" key="1">
    <citation type="submission" date="2019-01" db="EMBL/GenBank/DDBJ databases">
        <authorList>
            <person name="Chen W.-M."/>
        </authorList>
    </citation>
    <scope>NUCLEOTIDE SEQUENCE [LARGE SCALE GENOMIC DNA]</scope>
    <source>
        <strain evidence="3 4">HPM-16</strain>
    </source>
</reference>
<name>A0A437Q4K0_9GAMM</name>
<dbReference type="AlphaFoldDB" id="A0A437Q4K0"/>
<gene>
    <name evidence="3" type="ORF">EOE65_16015</name>
</gene>
<proteinExistence type="predicted"/>
<feature type="transmembrane region" description="Helical" evidence="1">
    <location>
        <begin position="141"/>
        <end position="162"/>
    </location>
</feature>
<feature type="domain" description="DUF3592" evidence="2">
    <location>
        <begin position="53"/>
        <end position="139"/>
    </location>
</feature>
<evidence type="ECO:0000313" key="3">
    <source>
        <dbReference type="EMBL" id="RVU29447.1"/>
    </source>
</evidence>